<dbReference type="AlphaFoldDB" id="A0A2D0KE91"/>
<name>A0A2D0KE91_9GAMM</name>
<dbReference type="Proteomes" id="UP000222168">
    <property type="component" value="Unassembled WGS sequence"/>
</dbReference>
<sequence>MNYFKLLFVFICSLTIASVSASTNSFEKSTSHNNGYVLIANGGNGGNGNGANNP</sequence>
<gene>
    <name evidence="2" type="ORF">Xish_00869</name>
</gene>
<keyword evidence="1" id="KW-0732">Signal</keyword>
<evidence type="ECO:0000313" key="2">
    <source>
        <dbReference type="EMBL" id="PHM61728.1"/>
    </source>
</evidence>
<organism evidence="2 3">
    <name type="scientific">Xenorhabdus ishibashii</name>
    <dbReference type="NCBI Taxonomy" id="1034471"/>
    <lineage>
        <taxon>Bacteria</taxon>
        <taxon>Pseudomonadati</taxon>
        <taxon>Pseudomonadota</taxon>
        <taxon>Gammaproteobacteria</taxon>
        <taxon>Enterobacterales</taxon>
        <taxon>Morganellaceae</taxon>
        <taxon>Xenorhabdus</taxon>
    </lineage>
</organism>
<reference evidence="2 3" key="1">
    <citation type="journal article" date="2017" name="Nat. Microbiol.">
        <title>Natural product diversity associated with the nematode symbionts Photorhabdus and Xenorhabdus.</title>
        <authorList>
            <person name="Tobias N.J."/>
            <person name="Wolff H."/>
            <person name="Djahanschiri B."/>
            <person name="Grundmann F."/>
            <person name="Kronenwerth M."/>
            <person name="Shi Y.M."/>
            <person name="Simonyi S."/>
            <person name="Grun P."/>
            <person name="Shapiro-Ilan D."/>
            <person name="Pidot S.J."/>
            <person name="Stinear T.P."/>
            <person name="Ebersberger I."/>
            <person name="Bode H.B."/>
        </authorList>
    </citation>
    <scope>NUCLEOTIDE SEQUENCE [LARGE SCALE GENOMIC DNA]</scope>
    <source>
        <strain evidence="2 3">DSM 22670</strain>
    </source>
</reference>
<proteinExistence type="predicted"/>
<evidence type="ECO:0000256" key="1">
    <source>
        <dbReference type="SAM" id="SignalP"/>
    </source>
</evidence>
<accession>A0A2D0KE91</accession>
<feature type="signal peptide" evidence="1">
    <location>
        <begin position="1"/>
        <end position="21"/>
    </location>
</feature>
<comment type="caution">
    <text evidence="2">The sequence shown here is derived from an EMBL/GenBank/DDBJ whole genome shotgun (WGS) entry which is preliminary data.</text>
</comment>
<feature type="chain" id="PRO_5012383966" evidence="1">
    <location>
        <begin position="22"/>
        <end position="54"/>
    </location>
</feature>
<protein>
    <submittedName>
        <fullName evidence="2">Uncharacterized protein</fullName>
    </submittedName>
</protein>
<evidence type="ECO:0000313" key="3">
    <source>
        <dbReference type="Proteomes" id="UP000222168"/>
    </source>
</evidence>
<keyword evidence="3" id="KW-1185">Reference proteome</keyword>
<dbReference type="EMBL" id="NJAK01000001">
    <property type="protein sequence ID" value="PHM61728.1"/>
    <property type="molecule type" value="Genomic_DNA"/>
</dbReference>